<feature type="domain" description="HNH nuclease" evidence="6">
    <location>
        <begin position="59"/>
        <end position="114"/>
    </location>
</feature>
<evidence type="ECO:0000256" key="4">
    <source>
        <dbReference type="ARBA" id="ARBA00040194"/>
    </source>
</evidence>
<organism evidence="7 8">
    <name type="scientific">Paracoccus thiocyanatus</name>
    <dbReference type="NCBI Taxonomy" id="34006"/>
    <lineage>
        <taxon>Bacteria</taxon>
        <taxon>Pseudomonadati</taxon>
        <taxon>Pseudomonadota</taxon>
        <taxon>Alphaproteobacteria</taxon>
        <taxon>Rhodobacterales</taxon>
        <taxon>Paracoccaceae</taxon>
        <taxon>Paracoccus</taxon>
    </lineage>
</organism>
<keyword evidence="7" id="KW-0255">Endonuclease</keyword>
<protein>
    <recommendedName>
        <fullName evidence="4">Putative HNH nuclease YajD</fullName>
    </recommendedName>
</protein>
<dbReference type="Proteomes" id="UP000256679">
    <property type="component" value="Unassembled WGS sequence"/>
</dbReference>
<dbReference type="AlphaFoldDB" id="A0A3D8PE22"/>
<comment type="similarity">
    <text evidence="3">Belongs to the HNH nuclease family.</text>
</comment>
<evidence type="ECO:0000256" key="3">
    <source>
        <dbReference type="ARBA" id="ARBA00038412"/>
    </source>
</evidence>
<dbReference type="InterPro" id="IPR003615">
    <property type="entry name" value="HNH_nuc"/>
</dbReference>
<dbReference type="GO" id="GO:0016787">
    <property type="term" value="F:hydrolase activity"/>
    <property type="evidence" value="ECO:0007669"/>
    <property type="project" value="UniProtKB-KW"/>
</dbReference>
<name>A0A3D8PE22_9RHOB</name>
<keyword evidence="8" id="KW-1185">Reference proteome</keyword>
<keyword evidence="2" id="KW-0378">Hydrolase</keyword>
<feature type="compositionally biased region" description="Basic and acidic residues" evidence="5">
    <location>
        <begin position="29"/>
        <end position="44"/>
    </location>
</feature>
<dbReference type="GO" id="GO:0008270">
    <property type="term" value="F:zinc ion binding"/>
    <property type="evidence" value="ECO:0007669"/>
    <property type="project" value="InterPro"/>
</dbReference>
<evidence type="ECO:0000256" key="1">
    <source>
        <dbReference type="ARBA" id="ARBA00022722"/>
    </source>
</evidence>
<dbReference type="PANTHER" id="PTHR41286">
    <property type="entry name" value="HNH NUCLEASE YAJD-RELATED"/>
    <property type="match status" value="1"/>
</dbReference>
<sequence length="131" mass="15055">MSATDRSHTHSIHFASPMPVRPPIHRPVGRRDKRERDRDADRNRAPAVRALYKSARWQRARQMFLARHPLCAECQRQGRVSAANTVDHIIPHRGDTERFWDPDGWQPLCASCHSRKTASEDGGFGNARRQP</sequence>
<dbReference type="Gene3D" id="1.10.30.50">
    <property type="match status" value="1"/>
</dbReference>
<dbReference type="RefSeq" id="WP_115754693.1">
    <property type="nucleotide sequence ID" value="NZ_QFCQ01000010.1"/>
</dbReference>
<dbReference type="Pfam" id="PF01844">
    <property type="entry name" value="HNH"/>
    <property type="match status" value="1"/>
</dbReference>
<accession>A0A3D8PE22</accession>
<evidence type="ECO:0000256" key="5">
    <source>
        <dbReference type="SAM" id="MobiDB-lite"/>
    </source>
</evidence>
<dbReference type="SMART" id="SM00507">
    <property type="entry name" value="HNHc"/>
    <property type="match status" value="1"/>
</dbReference>
<evidence type="ECO:0000256" key="2">
    <source>
        <dbReference type="ARBA" id="ARBA00022801"/>
    </source>
</evidence>
<dbReference type="InterPro" id="IPR002711">
    <property type="entry name" value="HNH"/>
</dbReference>
<reference evidence="7 8" key="1">
    <citation type="submission" date="2018-05" db="EMBL/GenBank/DDBJ databases">
        <title>Whole genome sequencing of Paracoccus thiocyanatus SST.</title>
        <authorList>
            <person name="Ghosh W."/>
            <person name="Rameez M.J."/>
            <person name="Roy C."/>
        </authorList>
    </citation>
    <scope>NUCLEOTIDE SEQUENCE [LARGE SCALE GENOMIC DNA]</scope>
    <source>
        <strain evidence="7 8">SST</strain>
    </source>
</reference>
<proteinExistence type="inferred from homology"/>
<dbReference type="CDD" id="cd00085">
    <property type="entry name" value="HNHc"/>
    <property type="match status" value="1"/>
</dbReference>
<evidence type="ECO:0000313" key="8">
    <source>
        <dbReference type="Proteomes" id="UP000256679"/>
    </source>
</evidence>
<feature type="region of interest" description="Disordered" evidence="5">
    <location>
        <begin position="1"/>
        <end position="47"/>
    </location>
</feature>
<gene>
    <name evidence="7" type="ORF">DIE28_03325</name>
</gene>
<dbReference type="PANTHER" id="PTHR41286:SF1">
    <property type="entry name" value="HNH NUCLEASE YAJD-RELATED"/>
    <property type="match status" value="1"/>
</dbReference>
<dbReference type="EMBL" id="QFCQ01000010">
    <property type="protein sequence ID" value="RDW14316.1"/>
    <property type="molecule type" value="Genomic_DNA"/>
</dbReference>
<dbReference type="GO" id="GO:0004519">
    <property type="term" value="F:endonuclease activity"/>
    <property type="evidence" value="ECO:0007669"/>
    <property type="project" value="UniProtKB-KW"/>
</dbReference>
<dbReference type="GO" id="GO:0003676">
    <property type="term" value="F:nucleic acid binding"/>
    <property type="evidence" value="ECO:0007669"/>
    <property type="project" value="InterPro"/>
</dbReference>
<comment type="caution">
    <text evidence="7">The sequence shown here is derived from an EMBL/GenBank/DDBJ whole genome shotgun (WGS) entry which is preliminary data.</text>
</comment>
<dbReference type="GO" id="GO:0005829">
    <property type="term" value="C:cytosol"/>
    <property type="evidence" value="ECO:0007669"/>
    <property type="project" value="TreeGrafter"/>
</dbReference>
<evidence type="ECO:0000313" key="7">
    <source>
        <dbReference type="EMBL" id="RDW14316.1"/>
    </source>
</evidence>
<keyword evidence="1" id="KW-0540">Nuclease</keyword>
<evidence type="ECO:0000259" key="6">
    <source>
        <dbReference type="SMART" id="SM00507"/>
    </source>
</evidence>